<dbReference type="UniPathway" id="UPA00031">
    <property type="reaction ID" value="UER00009"/>
</dbReference>
<dbReference type="CDD" id="cd04732">
    <property type="entry name" value="HisA"/>
    <property type="match status" value="1"/>
</dbReference>
<dbReference type="GO" id="GO:0003949">
    <property type="term" value="F:1-(5-phosphoribosyl)-5-[(5-phosphoribosylamino)methylideneamino]imidazole-4-carboxamide isomerase activity"/>
    <property type="evidence" value="ECO:0007669"/>
    <property type="project" value="UniProtKB-UniRule"/>
</dbReference>
<comment type="subcellular location">
    <subcellularLocation>
        <location evidence="2 9 11">Cytoplasm</location>
    </subcellularLocation>
</comment>
<keyword evidence="6 9" id="KW-0028">Amino-acid biosynthesis</keyword>
<evidence type="ECO:0000256" key="2">
    <source>
        <dbReference type="ARBA" id="ARBA00004496"/>
    </source>
</evidence>
<name>A0A2H5XG50_9BACT</name>
<dbReference type="PANTHER" id="PTHR43090:SF2">
    <property type="entry name" value="1-(5-PHOSPHORIBOSYL)-5-[(5-PHOSPHORIBOSYLAMINO)METHYLIDENEAMINO] IMIDAZOLE-4-CARBOXAMIDE ISOMERASE"/>
    <property type="match status" value="1"/>
</dbReference>
<dbReference type="InterPro" id="IPR011060">
    <property type="entry name" value="RibuloseP-bd_barrel"/>
</dbReference>
<dbReference type="Pfam" id="PF00977">
    <property type="entry name" value="His_biosynth"/>
    <property type="match status" value="1"/>
</dbReference>
<dbReference type="EC" id="5.3.1.16" evidence="9 11"/>
<dbReference type="SUPFAM" id="SSF51366">
    <property type="entry name" value="Ribulose-phoshate binding barrel"/>
    <property type="match status" value="1"/>
</dbReference>
<accession>A0A2H5XG50</accession>
<keyword evidence="8 9" id="KW-0413">Isomerase</keyword>
<evidence type="ECO:0000256" key="7">
    <source>
        <dbReference type="ARBA" id="ARBA00023102"/>
    </source>
</evidence>
<dbReference type="InterPro" id="IPR006062">
    <property type="entry name" value="His_biosynth"/>
</dbReference>
<feature type="active site" description="Proton acceptor" evidence="9">
    <location>
        <position position="10"/>
    </location>
</feature>
<evidence type="ECO:0000256" key="11">
    <source>
        <dbReference type="RuleBase" id="RU003658"/>
    </source>
</evidence>
<evidence type="ECO:0000256" key="6">
    <source>
        <dbReference type="ARBA" id="ARBA00022605"/>
    </source>
</evidence>
<keyword evidence="5 9" id="KW-0963">Cytoplasm</keyword>
<dbReference type="FunFam" id="3.20.20.70:FF:000009">
    <property type="entry name" value="1-(5-phosphoribosyl)-5-[(5-phosphoribosylamino)methylideneamino] imidazole-4-carboxamide isomerase"/>
    <property type="match status" value="1"/>
</dbReference>
<evidence type="ECO:0000256" key="10">
    <source>
        <dbReference type="RuleBase" id="RU003657"/>
    </source>
</evidence>
<gene>
    <name evidence="9 12" type="primary">hisA</name>
    <name evidence="12" type="ORF">HRbin17_02700</name>
</gene>
<comment type="similarity">
    <text evidence="4 9 10">Belongs to the HisA/HisF family.</text>
</comment>
<dbReference type="InterPro" id="IPR023016">
    <property type="entry name" value="HisA/PriA"/>
</dbReference>
<dbReference type="HAMAP" id="MF_01014">
    <property type="entry name" value="HisA"/>
    <property type="match status" value="1"/>
</dbReference>
<dbReference type="PANTHER" id="PTHR43090">
    <property type="entry name" value="1-(5-PHOSPHORIBOSYL)-5-[(5-PHOSPHORIBOSYLAMINO)METHYLIDENEAMINO] IMIDAZOLE-4-CARBOXAMIDE ISOMERASE"/>
    <property type="match status" value="1"/>
</dbReference>
<dbReference type="InterPro" id="IPR013785">
    <property type="entry name" value="Aldolase_TIM"/>
</dbReference>
<dbReference type="AlphaFoldDB" id="A0A2H5XG50"/>
<protein>
    <recommendedName>
        <fullName evidence="9 11">1-(5-phosphoribosyl)-5-[(5-phosphoribosylamino)methylideneamino] imidazole-4-carboxamide isomerase</fullName>
        <ecNumber evidence="9 11">5.3.1.16</ecNumber>
    </recommendedName>
    <alternativeName>
        <fullName evidence="9">Phosphoribosylformimino-5-aminoimidazole carboxamide ribotide isomerase</fullName>
    </alternativeName>
</protein>
<evidence type="ECO:0000313" key="12">
    <source>
        <dbReference type="EMBL" id="GBD00163.1"/>
    </source>
</evidence>
<dbReference type="GO" id="GO:0000162">
    <property type="term" value="P:L-tryptophan biosynthetic process"/>
    <property type="evidence" value="ECO:0007669"/>
    <property type="project" value="TreeGrafter"/>
</dbReference>
<proteinExistence type="inferred from homology"/>
<dbReference type="GO" id="GO:0005737">
    <property type="term" value="C:cytoplasm"/>
    <property type="evidence" value="ECO:0007669"/>
    <property type="project" value="UniProtKB-SubCell"/>
</dbReference>
<organism evidence="12 13">
    <name type="scientific">Candidatus Fervidibacter japonicus</name>
    <dbReference type="NCBI Taxonomy" id="2035412"/>
    <lineage>
        <taxon>Bacteria</taxon>
        <taxon>Candidatus Fervidibacterota</taxon>
        <taxon>Candidatus Fervidibacter</taxon>
    </lineage>
</organism>
<evidence type="ECO:0000256" key="4">
    <source>
        <dbReference type="ARBA" id="ARBA00009667"/>
    </source>
</evidence>
<keyword evidence="7 9" id="KW-0368">Histidine biosynthesis</keyword>
<evidence type="ECO:0000256" key="1">
    <source>
        <dbReference type="ARBA" id="ARBA00000901"/>
    </source>
</evidence>
<evidence type="ECO:0000313" key="13">
    <source>
        <dbReference type="Proteomes" id="UP000236173"/>
    </source>
</evidence>
<comment type="pathway">
    <text evidence="3 9 11">Amino-acid biosynthesis; L-histidine biosynthesis; L-histidine from 5-phospho-alpha-D-ribose 1-diphosphate: step 4/9.</text>
</comment>
<evidence type="ECO:0000256" key="5">
    <source>
        <dbReference type="ARBA" id="ARBA00022490"/>
    </source>
</evidence>
<dbReference type="EMBL" id="BEHT01000055">
    <property type="protein sequence ID" value="GBD00163.1"/>
    <property type="molecule type" value="Genomic_DNA"/>
</dbReference>
<dbReference type="GO" id="GO:0000105">
    <property type="term" value="P:L-histidine biosynthetic process"/>
    <property type="evidence" value="ECO:0007669"/>
    <property type="project" value="UniProtKB-UniRule"/>
</dbReference>
<sequence length="245" mass="26142">MAFIVFPAIDLLQGQVVRLRQGRYDAVTVYSDDPVLTARQFESEGAQWVHVVDLDGAQAGELRNLEVIAAICRAVRCAVQVGGGVRALPTIERLLGLGARRVVLGTAAIRQPLLAYEAVKHFGAERVAVAIDVRDGKVAVQGWTETAALSPLEVGKRLREAGVVWFIYTDILRDGMLTAPNLDTVAQFAETVRAQVIASGGVTTIEQVQQLKALEPLGVCGCIIGRALYEGTLSLQAALLVAGSV</sequence>
<dbReference type="InterPro" id="IPR044524">
    <property type="entry name" value="Isoase_HisA-like"/>
</dbReference>
<evidence type="ECO:0000256" key="9">
    <source>
        <dbReference type="HAMAP-Rule" id="MF_01014"/>
    </source>
</evidence>
<dbReference type="InterPro" id="IPR006063">
    <property type="entry name" value="HisA_bact_arch"/>
</dbReference>
<dbReference type="Proteomes" id="UP000236173">
    <property type="component" value="Unassembled WGS sequence"/>
</dbReference>
<dbReference type="Gene3D" id="3.20.20.70">
    <property type="entry name" value="Aldolase class I"/>
    <property type="match status" value="1"/>
</dbReference>
<comment type="caution">
    <text evidence="12">The sequence shown here is derived from an EMBL/GenBank/DDBJ whole genome shotgun (WGS) entry which is preliminary data.</text>
</comment>
<dbReference type="NCBIfam" id="TIGR00007">
    <property type="entry name" value="1-(5-phosphoribosyl)-5-[(5-phosphoribosylamino)methylideneamino]imidazole-4-carboxamide isomerase"/>
    <property type="match status" value="1"/>
</dbReference>
<comment type="catalytic activity">
    <reaction evidence="1 9 11">
        <text>1-(5-phospho-beta-D-ribosyl)-5-[(5-phospho-beta-D-ribosylamino)methylideneamino]imidazole-4-carboxamide = 5-[(5-phospho-1-deoxy-D-ribulos-1-ylimino)methylamino]-1-(5-phospho-beta-D-ribosyl)imidazole-4-carboxamide</text>
        <dbReference type="Rhea" id="RHEA:15469"/>
        <dbReference type="ChEBI" id="CHEBI:58435"/>
        <dbReference type="ChEBI" id="CHEBI:58525"/>
        <dbReference type="EC" id="5.3.1.16"/>
    </reaction>
</comment>
<evidence type="ECO:0000256" key="3">
    <source>
        <dbReference type="ARBA" id="ARBA00005133"/>
    </source>
</evidence>
<evidence type="ECO:0000256" key="8">
    <source>
        <dbReference type="ARBA" id="ARBA00023235"/>
    </source>
</evidence>
<feature type="active site" description="Proton donor" evidence="9">
    <location>
        <position position="132"/>
    </location>
</feature>
<reference evidence="13" key="1">
    <citation type="submission" date="2017-09" db="EMBL/GenBank/DDBJ databases">
        <title>Metaegenomics of thermophilic ammonia-oxidizing enrichment culture.</title>
        <authorList>
            <person name="Kato S."/>
            <person name="Suzuki K."/>
        </authorList>
    </citation>
    <scope>NUCLEOTIDE SEQUENCE [LARGE SCALE GENOMIC DNA]</scope>
</reference>